<dbReference type="InterPro" id="IPR001789">
    <property type="entry name" value="Sig_transdc_resp-reg_receiver"/>
</dbReference>
<dbReference type="EMBL" id="VOEI01000004">
    <property type="protein sequence ID" value="TWR25605.1"/>
    <property type="molecule type" value="Genomic_DNA"/>
</dbReference>
<protein>
    <submittedName>
        <fullName evidence="4">Response regulator</fullName>
    </submittedName>
</protein>
<keyword evidence="1 2" id="KW-0597">Phosphoprotein</keyword>
<dbReference type="PANTHER" id="PTHR44591:SF3">
    <property type="entry name" value="RESPONSE REGULATORY DOMAIN-CONTAINING PROTEIN"/>
    <property type="match status" value="1"/>
</dbReference>
<dbReference type="AlphaFoldDB" id="A0A563U2N7"/>
<dbReference type="InterPro" id="IPR011006">
    <property type="entry name" value="CheY-like_superfamily"/>
</dbReference>
<organism evidence="4 5">
    <name type="scientific">Mucilaginibacter achroorhodeus</name>
    <dbReference type="NCBI Taxonomy" id="2599294"/>
    <lineage>
        <taxon>Bacteria</taxon>
        <taxon>Pseudomonadati</taxon>
        <taxon>Bacteroidota</taxon>
        <taxon>Sphingobacteriia</taxon>
        <taxon>Sphingobacteriales</taxon>
        <taxon>Sphingobacteriaceae</taxon>
        <taxon>Mucilaginibacter</taxon>
    </lineage>
</organism>
<dbReference type="Proteomes" id="UP000318010">
    <property type="component" value="Unassembled WGS sequence"/>
</dbReference>
<evidence type="ECO:0000313" key="4">
    <source>
        <dbReference type="EMBL" id="TWR25605.1"/>
    </source>
</evidence>
<name>A0A563U2N7_9SPHI</name>
<dbReference type="SMART" id="SM00448">
    <property type="entry name" value="REC"/>
    <property type="match status" value="1"/>
</dbReference>
<dbReference type="PANTHER" id="PTHR44591">
    <property type="entry name" value="STRESS RESPONSE REGULATOR PROTEIN 1"/>
    <property type="match status" value="1"/>
</dbReference>
<dbReference type="OrthoDB" id="795853at2"/>
<evidence type="ECO:0000256" key="1">
    <source>
        <dbReference type="ARBA" id="ARBA00022553"/>
    </source>
</evidence>
<reference evidence="4 5" key="1">
    <citation type="submission" date="2019-07" db="EMBL/GenBank/DDBJ databases">
        <authorList>
            <person name="Kim J."/>
        </authorList>
    </citation>
    <scope>NUCLEOTIDE SEQUENCE [LARGE SCALE GENOMIC DNA]</scope>
    <source>
        <strain evidence="4 5">MJ1a</strain>
    </source>
</reference>
<comment type="caution">
    <text evidence="4">The sequence shown here is derived from an EMBL/GenBank/DDBJ whole genome shotgun (WGS) entry which is preliminary data.</text>
</comment>
<dbReference type="InterPro" id="IPR050595">
    <property type="entry name" value="Bact_response_regulator"/>
</dbReference>
<dbReference type="GO" id="GO:0000160">
    <property type="term" value="P:phosphorelay signal transduction system"/>
    <property type="evidence" value="ECO:0007669"/>
    <property type="project" value="InterPro"/>
</dbReference>
<feature type="modified residue" description="4-aspartylphosphate" evidence="2">
    <location>
        <position position="53"/>
    </location>
</feature>
<proteinExistence type="predicted"/>
<evidence type="ECO:0000259" key="3">
    <source>
        <dbReference type="PROSITE" id="PS50110"/>
    </source>
</evidence>
<dbReference type="Gene3D" id="3.40.50.2300">
    <property type="match status" value="1"/>
</dbReference>
<dbReference type="PROSITE" id="PS50110">
    <property type="entry name" value="RESPONSE_REGULATORY"/>
    <property type="match status" value="1"/>
</dbReference>
<evidence type="ECO:0000256" key="2">
    <source>
        <dbReference type="PROSITE-ProRule" id="PRU00169"/>
    </source>
</evidence>
<keyword evidence="5" id="KW-1185">Reference proteome</keyword>
<dbReference type="Pfam" id="PF00072">
    <property type="entry name" value="Response_reg"/>
    <property type="match status" value="1"/>
</dbReference>
<dbReference type="RefSeq" id="WP_146272170.1">
    <property type="nucleotide sequence ID" value="NZ_VOEI01000004.1"/>
</dbReference>
<feature type="domain" description="Response regulatory" evidence="3">
    <location>
        <begin position="4"/>
        <end position="118"/>
    </location>
</feature>
<sequence>MGKRVLIIDNDHDVLDVIQEALSYEGYDTVTLIDSDGYEQTLAKEQFDIVIIDYLLEGINGGDICHQIKSADASKHIPVIIMSAYPKVLQSLGDYGCDKFMPKPFDLTELIDVTNQLVNSRSGKHTEALHEPE</sequence>
<gene>
    <name evidence="4" type="ORF">FPZ42_13505</name>
</gene>
<evidence type="ECO:0000313" key="5">
    <source>
        <dbReference type="Proteomes" id="UP000318010"/>
    </source>
</evidence>
<dbReference type="SUPFAM" id="SSF52172">
    <property type="entry name" value="CheY-like"/>
    <property type="match status" value="1"/>
</dbReference>
<accession>A0A563U2N7</accession>